<keyword evidence="3" id="KW-1185">Reference proteome</keyword>
<evidence type="ECO:0000256" key="1">
    <source>
        <dbReference type="SAM" id="Phobius"/>
    </source>
</evidence>
<accession>A0A841RG81</accession>
<evidence type="ECO:0000313" key="3">
    <source>
        <dbReference type="Proteomes" id="UP000587760"/>
    </source>
</evidence>
<reference evidence="2 3" key="1">
    <citation type="submission" date="2020-08" db="EMBL/GenBank/DDBJ databases">
        <title>Genomic Encyclopedia of Type Strains, Phase IV (KMG-IV): sequencing the most valuable type-strain genomes for metagenomic binning, comparative biology and taxonomic classification.</title>
        <authorList>
            <person name="Goeker M."/>
        </authorList>
    </citation>
    <scope>NUCLEOTIDE SEQUENCE [LARGE SCALE GENOMIC DNA]</scope>
    <source>
        <strain evidence="2 3">DSM 2461</strain>
    </source>
</reference>
<name>A0A841RG81_9SPIO</name>
<feature type="transmembrane region" description="Helical" evidence="1">
    <location>
        <begin position="12"/>
        <end position="37"/>
    </location>
</feature>
<dbReference type="InterPro" id="IPR019099">
    <property type="entry name" value="Uncharacterised_PGPGW_TM"/>
</dbReference>
<organism evidence="2 3">
    <name type="scientific">Spirochaeta isovalerica</name>
    <dbReference type="NCBI Taxonomy" id="150"/>
    <lineage>
        <taxon>Bacteria</taxon>
        <taxon>Pseudomonadati</taxon>
        <taxon>Spirochaetota</taxon>
        <taxon>Spirochaetia</taxon>
        <taxon>Spirochaetales</taxon>
        <taxon>Spirochaetaceae</taxon>
        <taxon>Spirochaeta</taxon>
    </lineage>
</organism>
<protein>
    <submittedName>
        <fullName evidence="2">Archaellum biogenesis protein FlaJ (TadC family)</fullName>
    </submittedName>
</protein>
<gene>
    <name evidence="2" type="ORF">HNR50_003698</name>
</gene>
<dbReference type="EMBL" id="JACHGJ010000009">
    <property type="protein sequence ID" value="MBB6482010.1"/>
    <property type="molecule type" value="Genomic_DNA"/>
</dbReference>
<keyword evidence="1" id="KW-1133">Transmembrane helix</keyword>
<dbReference type="RefSeq" id="WP_184748248.1">
    <property type="nucleotide sequence ID" value="NZ_JACHGJ010000009.1"/>
</dbReference>
<sequence>MIASLLEIFRDFWWLGLVSLAAFFLTILILPVVIVRLPEDYFVGDRADGFINRQKRGFRFILLVLKNLAGAFLLIMGIIMLFVPGQGILTIIAGLSVMNFPGKRRIELRLASNKKVMKGLNWIRDKGHRNHFHEWEQVIS</sequence>
<evidence type="ECO:0000313" key="2">
    <source>
        <dbReference type="EMBL" id="MBB6482010.1"/>
    </source>
</evidence>
<keyword evidence="1" id="KW-0812">Transmembrane</keyword>
<comment type="caution">
    <text evidence="2">The sequence shown here is derived from an EMBL/GenBank/DDBJ whole genome shotgun (WGS) entry which is preliminary data.</text>
</comment>
<dbReference type="AlphaFoldDB" id="A0A841RG81"/>
<proteinExistence type="predicted"/>
<keyword evidence="1" id="KW-0472">Membrane</keyword>
<dbReference type="Proteomes" id="UP000587760">
    <property type="component" value="Unassembled WGS sequence"/>
</dbReference>
<dbReference type="Pfam" id="PF09656">
    <property type="entry name" value="PGPGW"/>
    <property type="match status" value="1"/>
</dbReference>